<dbReference type="PROSITE" id="PS00058">
    <property type="entry name" value="DNA_MISMATCH_REPAIR_1"/>
    <property type="match status" value="1"/>
</dbReference>
<dbReference type="EMBL" id="BBTG02000033">
    <property type="protein sequence ID" value="GAO15108.1"/>
    <property type="molecule type" value="Genomic_DNA"/>
</dbReference>
<dbReference type="Pfam" id="PF13589">
    <property type="entry name" value="HATPase_c_3"/>
    <property type="match status" value="1"/>
</dbReference>
<dbReference type="AlphaFoldDB" id="A0A1B5KYB3"/>
<feature type="compositionally biased region" description="Polar residues" evidence="2">
    <location>
        <begin position="447"/>
        <end position="464"/>
    </location>
</feature>
<comment type="caution">
    <text evidence="3">The sequence shown here is derived from an EMBL/GenBank/DDBJ whole genome shotgun (WGS) entry which is preliminary data.</text>
</comment>
<evidence type="ECO:0008006" key="5">
    <source>
        <dbReference type="Google" id="ProtNLM"/>
    </source>
</evidence>
<dbReference type="GO" id="GO:0140664">
    <property type="term" value="F:ATP-dependent DNA damage sensor activity"/>
    <property type="evidence" value="ECO:0007669"/>
    <property type="project" value="InterPro"/>
</dbReference>
<feature type="region of interest" description="Disordered" evidence="2">
    <location>
        <begin position="529"/>
        <end position="549"/>
    </location>
</feature>
<feature type="compositionally biased region" description="Polar residues" evidence="2">
    <location>
        <begin position="399"/>
        <end position="424"/>
    </location>
</feature>
<dbReference type="InterPro" id="IPR038973">
    <property type="entry name" value="MutL/Mlh/Pms-like"/>
</dbReference>
<feature type="compositionally biased region" description="Polar residues" evidence="2">
    <location>
        <begin position="145"/>
        <end position="163"/>
    </location>
</feature>
<dbReference type="Proteomes" id="UP000054053">
    <property type="component" value="Unassembled WGS sequence"/>
</dbReference>
<name>A0A1B5KYB3_USTVR</name>
<protein>
    <recommendedName>
        <fullName evidence="5">DNA mismatch repair protein</fullName>
    </recommendedName>
</protein>
<dbReference type="InterPro" id="IPR014762">
    <property type="entry name" value="DNA_mismatch_repair_CS"/>
</dbReference>
<feature type="compositionally biased region" description="Polar residues" evidence="2">
    <location>
        <begin position="179"/>
        <end position="193"/>
    </location>
</feature>
<dbReference type="InterPro" id="IPR036890">
    <property type="entry name" value="HATPase_C_sf"/>
</dbReference>
<feature type="compositionally biased region" description="Basic and acidic residues" evidence="2">
    <location>
        <begin position="359"/>
        <end position="369"/>
    </location>
</feature>
<proteinExistence type="inferred from homology"/>
<dbReference type="SUPFAM" id="SSF55874">
    <property type="entry name" value="ATPase domain of HSP90 chaperone/DNA topoisomerase II/histidine kinase"/>
    <property type="match status" value="1"/>
</dbReference>
<accession>A0A1B5KYB3</accession>
<dbReference type="GO" id="GO:0016887">
    <property type="term" value="F:ATP hydrolysis activity"/>
    <property type="evidence" value="ECO:0007669"/>
    <property type="project" value="InterPro"/>
</dbReference>
<feature type="region of interest" description="Disordered" evidence="2">
    <location>
        <begin position="346"/>
        <end position="464"/>
    </location>
</feature>
<evidence type="ECO:0000256" key="2">
    <source>
        <dbReference type="SAM" id="MobiDB-lite"/>
    </source>
</evidence>
<evidence type="ECO:0000313" key="4">
    <source>
        <dbReference type="Proteomes" id="UP000054053"/>
    </source>
</evidence>
<dbReference type="PANTHER" id="PTHR10073:SF41">
    <property type="entry name" value="MISMATCH REPAIR PROTEIN, PUTATIVE (AFU_ORTHOLOGUE AFUA_8G05820)-RELATED"/>
    <property type="match status" value="1"/>
</dbReference>
<sequence length="563" mass="61560">MTSPCALVKELIDNAIDAKATAIEVIVSSNTIDRISVKDNGTGIDMDDFSCLGRRAHTSKLRDLSELATIVSKTLGFRGEALASINSMADVVIITKKAGDPIAWRVELTQGTGGVKDKRPVSATVGTTVAATKLFENIPPRKQHCLNSTTSSKNQTWILTNGTEDNENGERNSAPGDKSSGTQSRQLTSNKMASSLPHHPCSSSDKIRTVLKTTFKVNMSIRDEEELSDDENHPGLTEVEIPPRGPFNRLGDCRRKQNILQYFRPAAKDEFQIACDSTATLADSLEVNCDSESTKSGPASRRPLQPLSASALNRIRDEADSGPEAPEEDLTVVSQTTSGLRARVQGLATRGLVTPSRELLPHGRGRDLDSLPTNSQSPEGHEERSPLMTASPRIPTPPRSNSRFRGSPSSFWPASHFSLNSVSPTRVDKRRCANSGQNSHIGKFRNASLQQSRGQSGPNNASYKRSFQGIGVSRESEPAHQRCLFTRGSNMLSQAIKRMESEDIDEHHAEADQMFRSVPEWPLGTGVIASQETQPWRLNSPREPSRDPVDKMIFVSEPMNMPN</sequence>
<feature type="region of interest" description="Disordered" evidence="2">
    <location>
        <begin position="142"/>
        <end position="207"/>
    </location>
</feature>
<dbReference type="PANTHER" id="PTHR10073">
    <property type="entry name" value="DNA MISMATCH REPAIR PROTEIN MLH, PMS, MUTL"/>
    <property type="match status" value="1"/>
</dbReference>
<dbReference type="GO" id="GO:0006298">
    <property type="term" value="P:mismatch repair"/>
    <property type="evidence" value="ECO:0007669"/>
    <property type="project" value="InterPro"/>
</dbReference>
<feature type="region of interest" description="Disordered" evidence="2">
    <location>
        <begin position="223"/>
        <end position="243"/>
    </location>
</feature>
<evidence type="ECO:0000256" key="1">
    <source>
        <dbReference type="ARBA" id="ARBA00006082"/>
    </source>
</evidence>
<comment type="similarity">
    <text evidence="1">Belongs to the DNA mismatch repair MutL/HexB family.</text>
</comment>
<dbReference type="GO" id="GO:0032389">
    <property type="term" value="C:MutLalpha complex"/>
    <property type="evidence" value="ECO:0007669"/>
    <property type="project" value="TreeGrafter"/>
</dbReference>
<dbReference type="Gene3D" id="3.30.565.10">
    <property type="entry name" value="Histidine kinase-like ATPase, C-terminal domain"/>
    <property type="match status" value="1"/>
</dbReference>
<gene>
    <name evidence="3" type="ORF">UVI_02048330</name>
</gene>
<evidence type="ECO:0000313" key="3">
    <source>
        <dbReference type="EMBL" id="GAO15108.1"/>
    </source>
</evidence>
<reference evidence="4" key="1">
    <citation type="journal article" date="2016" name="Genome Announc.">
        <title>Genome sequence of Ustilaginoidea virens IPU010, a rice pathogenic fungus causing false smut.</title>
        <authorList>
            <person name="Kumagai T."/>
            <person name="Ishii T."/>
            <person name="Terai G."/>
            <person name="Umemura M."/>
            <person name="Machida M."/>
            <person name="Asai K."/>
        </authorList>
    </citation>
    <scope>NUCLEOTIDE SEQUENCE [LARGE SCALE GENOMIC DNA]</scope>
    <source>
        <strain evidence="4">IPU010</strain>
    </source>
</reference>
<organism evidence="3 4">
    <name type="scientific">Ustilaginoidea virens</name>
    <name type="common">Rice false smut fungus</name>
    <name type="synonym">Villosiclava virens</name>
    <dbReference type="NCBI Taxonomy" id="1159556"/>
    <lineage>
        <taxon>Eukaryota</taxon>
        <taxon>Fungi</taxon>
        <taxon>Dikarya</taxon>
        <taxon>Ascomycota</taxon>
        <taxon>Pezizomycotina</taxon>
        <taxon>Sordariomycetes</taxon>
        <taxon>Hypocreomycetidae</taxon>
        <taxon>Hypocreales</taxon>
        <taxon>Clavicipitaceae</taxon>
        <taxon>Ustilaginoidea</taxon>
    </lineage>
</organism>